<feature type="region of interest" description="Disordered" evidence="4">
    <location>
        <begin position="1"/>
        <end position="25"/>
    </location>
</feature>
<evidence type="ECO:0000259" key="5">
    <source>
        <dbReference type="Pfam" id="PF00685"/>
    </source>
</evidence>
<comment type="similarity">
    <text evidence="1 3">Belongs to the sulfotransferase 1 family.</text>
</comment>
<keyword evidence="2 3" id="KW-0808">Transferase</keyword>
<dbReference type="GO" id="GO:0008146">
    <property type="term" value="F:sulfotransferase activity"/>
    <property type="evidence" value="ECO:0007669"/>
    <property type="project" value="InterPro"/>
</dbReference>
<dbReference type="AlphaFoldDB" id="A0A5P1E4D8"/>
<feature type="domain" description="Sulfotransferase" evidence="5">
    <location>
        <begin position="126"/>
        <end position="245"/>
    </location>
</feature>
<dbReference type="OMA" id="PRRTEVM"/>
<evidence type="ECO:0000313" key="7">
    <source>
        <dbReference type="Proteomes" id="UP000243459"/>
    </source>
</evidence>
<dbReference type="Proteomes" id="UP000243459">
    <property type="component" value="Chromosome 10"/>
</dbReference>
<sequence length="255" mass="27680">MATLLPPYKSCFPPRTKQELAPRSSVYRSLRPPHLHPPLLHPDPRCPSPLFDGFWFPNGSSFGLSVLHGTLAGPRPLPPRPGDCPPSPPSDEVAHTWLKALAFATLHRSDPARQSLLSPSPPPMRPVPRSTQLYAQRPHPRPRRPPLPAASATHIPYSLLPPPSCSPRALCKIVYSAGNPCDTLVSMWKFANSLVAGLLRAAPLGEFARCSCPGSTRRGRSGDNVIEYWDASRGAPGRVMFMRYEGPEEVAGGGA</sequence>
<protein>
    <recommendedName>
        <fullName evidence="3">Sulfotransferase</fullName>
        <ecNumber evidence="3">2.8.2.-</ecNumber>
    </recommendedName>
</protein>
<dbReference type="EC" id="2.8.2.-" evidence="3"/>
<dbReference type="Pfam" id="PF00685">
    <property type="entry name" value="Sulfotransfer_1"/>
    <property type="match status" value="1"/>
</dbReference>
<reference evidence="7" key="1">
    <citation type="journal article" date="2017" name="Nat. Commun.">
        <title>The asparagus genome sheds light on the origin and evolution of a young Y chromosome.</title>
        <authorList>
            <person name="Harkess A."/>
            <person name="Zhou J."/>
            <person name="Xu C."/>
            <person name="Bowers J.E."/>
            <person name="Van der Hulst R."/>
            <person name="Ayyampalayam S."/>
            <person name="Mercati F."/>
            <person name="Riccardi P."/>
            <person name="McKain M.R."/>
            <person name="Kakrana A."/>
            <person name="Tang H."/>
            <person name="Ray J."/>
            <person name="Groenendijk J."/>
            <person name="Arikit S."/>
            <person name="Mathioni S.M."/>
            <person name="Nakano M."/>
            <person name="Shan H."/>
            <person name="Telgmann-Rauber A."/>
            <person name="Kanno A."/>
            <person name="Yue Z."/>
            <person name="Chen H."/>
            <person name="Li W."/>
            <person name="Chen Y."/>
            <person name="Xu X."/>
            <person name="Zhang Y."/>
            <person name="Luo S."/>
            <person name="Chen H."/>
            <person name="Gao J."/>
            <person name="Mao Z."/>
            <person name="Pires J.C."/>
            <person name="Luo M."/>
            <person name="Kudrna D."/>
            <person name="Wing R.A."/>
            <person name="Meyers B.C."/>
            <person name="Yi K."/>
            <person name="Kong H."/>
            <person name="Lavrijsen P."/>
            <person name="Sunseri F."/>
            <person name="Falavigna A."/>
            <person name="Ye Y."/>
            <person name="Leebens-Mack J.H."/>
            <person name="Chen G."/>
        </authorList>
    </citation>
    <scope>NUCLEOTIDE SEQUENCE [LARGE SCALE GENOMIC DNA]</scope>
    <source>
        <strain evidence="7">cv. DH0086</strain>
    </source>
</reference>
<gene>
    <name evidence="6" type="ORF">A4U43_C10F2070</name>
</gene>
<dbReference type="InterPro" id="IPR027417">
    <property type="entry name" value="P-loop_NTPase"/>
</dbReference>
<dbReference type="Gene3D" id="3.40.50.300">
    <property type="entry name" value="P-loop containing nucleotide triphosphate hydrolases"/>
    <property type="match status" value="1"/>
</dbReference>
<dbReference type="EMBL" id="CM007390">
    <property type="protein sequence ID" value="ONK55896.1"/>
    <property type="molecule type" value="Genomic_DNA"/>
</dbReference>
<dbReference type="Gramene" id="ONK55896">
    <property type="protein sequence ID" value="ONK55896"/>
    <property type="gene ID" value="A4U43_C10F2070"/>
</dbReference>
<dbReference type="PANTHER" id="PTHR11783">
    <property type="entry name" value="SULFOTRANSFERASE SULT"/>
    <property type="match status" value="1"/>
</dbReference>
<keyword evidence="7" id="KW-1185">Reference proteome</keyword>
<evidence type="ECO:0000256" key="3">
    <source>
        <dbReference type="RuleBase" id="RU361155"/>
    </source>
</evidence>
<feature type="region of interest" description="Disordered" evidence="4">
    <location>
        <begin position="112"/>
        <end position="150"/>
    </location>
</feature>
<evidence type="ECO:0000256" key="4">
    <source>
        <dbReference type="SAM" id="MobiDB-lite"/>
    </source>
</evidence>
<organism evidence="6 7">
    <name type="scientific">Asparagus officinalis</name>
    <name type="common">Garden asparagus</name>
    <dbReference type="NCBI Taxonomy" id="4686"/>
    <lineage>
        <taxon>Eukaryota</taxon>
        <taxon>Viridiplantae</taxon>
        <taxon>Streptophyta</taxon>
        <taxon>Embryophyta</taxon>
        <taxon>Tracheophyta</taxon>
        <taxon>Spermatophyta</taxon>
        <taxon>Magnoliopsida</taxon>
        <taxon>Liliopsida</taxon>
        <taxon>Asparagales</taxon>
        <taxon>Asparagaceae</taxon>
        <taxon>Asparagoideae</taxon>
        <taxon>Asparagus</taxon>
    </lineage>
</organism>
<evidence type="ECO:0000256" key="2">
    <source>
        <dbReference type="ARBA" id="ARBA00022679"/>
    </source>
</evidence>
<accession>A0A5P1E4D8</accession>
<proteinExistence type="inferred from homology"/>
<dbReference type="InterPro" id="IPR000863">
    <property type="entry name" value="Sulfotransferase_dom"/>
</dbReference>
<dbReference type="SUPFAM" id="SSF52540">
    <property type="entry name" value="P-loop containing nucleoside triphosphate hydrolases"/>
    <property type="match status" value="1"/>
</dbReference>
<evidence type="ECO:0000313" key="6">
    <source>
        <dbReference type="EMBL" id="ONK55896.1"/>
    </source>
</evidence>
<evidence type="ECO:0000256" key="1">
    <source>
        <dbReference type="ARBA" id="ARBA00005771"/>
    </source>
</evidence>
<name>A0A5P1E4D8_ASPOF</name>